<reference evidence="2" key="1">
    <citation type="submission" date="2021-01" db="EMBL/GenBank/DDBJ databases">
        <authorList>
            <consortium name="Genoscope - CEA"/>
            <person name="William W."/>
        </authorList>
    </citation>
    <scope>NUCLEOTIDE SEQUENCE</scope>
</reference>
<accession>A0A816IL93</accession>
<organism evidence="2">
    <name type="scientific">Brassica napus</name>
    <name type="common">Rape</name>
    <dbReference type="NCBI Taxonomy" id="3708"/>
    <lineage>
        <taxon>Eukaryota</taxon>
        <taxon>Viridiplantae</taxon>
        <taxon>Streptophyta</taxon>
        <taxon>Embryophyta</taxon>
        <taxon>Tracheophyta</taxon>
        <taxon>Spermatophyta</taxon>
        <taxon>Magnoliopsida</taxon>
        <taxon>eudicotyledons</taxon>
        <taxon>Gunneridae</taxon>
        <taxon>Pentapetalae</taxon>
        <taxon>rosids</taxon>
        <taxon>malvids</taxon>
        <taxon>Brassicales</taxon>
        <taxon>Brassicaceae</taxon>
        <taxon>Brassiceae</taxon>
        <taxon>Brassica</taxon>
    </lineage>
</organism>
<feature type="region of interest" description="Disordered" evidence="1">
    <location>
        <begin position="28"/>
        <end position="55"/>
    </location>
</feature>
<dbReference type="Proteomes" id="UP001295469">
    <property type="component" value="Chromosome C03"/>
</dbReference>
<gene>
    <name evidence="2" type="ORF">DARMORV10_C03P67390.1</name>
</gene>
<feature type="compositionally biased region" description="Basic and acidic residues" evidence="1">
    <location>
        <begin position="28"/>
        <end position="44"/>
    </location>
</feature>
<dbReference type="EMBL" id="HG994367">
    <property type="protein sequence ID" value="CAF1708184.1"/>
    <property type="molecule type" value="Genomic_DNA"/>
</dbReference>
<name>A0A816IL93_BRANA</name>
<proteinExistence type="predicted"/>
<protein>
    <submittedName>
        <fullName evidence="2">(rape) hypothetical protein</fullName>
    </submittedName>
</protein>
<evidence type="ECO:0000313" key="2">
    <source>
        <dbReference type="EMBL" id="CAF1708184.1"/>
    </source>
</evidence>
<dbReference type="AlphaFoldDB" id="A0A816IL93"/>
<sequence>MPETSRPIYHAPASDSLRLMSRKVEYKKTRNSELPESFTRRRGGEEEEEEKTSLLPKNDGCGCSLVFTV</sequence>
<evidence type="ECO:0000256" key="1">
    <source>
        <dbReference type="SAM" id="MobiDB-lite"/>
    </source>
</evidence>